<evidence type="ECO:0000259" key="7">
    <source>
        <dbReference type="PROSITE" id="PS51935"/>
    </source>
</evidence>
<evidence type="ECO:0000256" key="4">
    <source>
        <dbReference type="ARBA" id="ARBA00022807"/>
    </source>
</evidence>
<dbReference type="Gene3D" id="3.90.1720.10">
    <property type="entry name" value="endopeptidase domain like (from Nostoc punctiforme)"/>
    <property type="match status" value="1"/>
</dbReference>
<feature type="domain" description="NlpC/P60" evidence="7">
    <location>
        <begin position="64"/>
        <end position="182"/>
    </location>
</feature>
<dbReference type="AlphaFoldDB" id="A0ABD7V673"/>
<keyword evidence="4" id="KW-0788">Thiol protease</keyword>
<dbReference type="PANTHER" id="PTHR47053">
    <property type="entry name" value="MUREIN DD-ENDOPEPTIDASE MEPH-RELATED"/>
    <property type="match status" value="1"/>
</dbReference>
<dbReference type="GO" id="GO:0008234">
    <property type="term" value="F:cysteine-type peptidase activity"/>
    <property type="evidence" value="ECO:0007669"/>
    <property type="project" value="UniProtKB-KW"/>
</dbReference>
<evidence type="ECO:0000313" key="9">
    <source>
        <dbReference type="Proteomes" id="UP000360750"/>
    </source>
</evidence>
<evidence type="ECO:0000256" key="6">
    <source>
        <dbReference type="SAM" id="SignalP"/>
    </source>
</evidence>
<keyword evidence="6" id="KW-0732">Signal</keyword>
<evidence type="ECO:0000256" key="3">
    <source>
        <dbReference type="ARBA" id="ARBA00022801"/>
    </source>
</evidence>
<evidence type="ECO:0000313" key="8">
    <source>
        <dbReference type="EMBL" id="VFA89691.1"/>
    </source>
</evidence>
<dbReference type="PROSITE" id="PS51935">
    <property type="entry name" value="NLPC_P60"/>
    <property type="match status" value="1"/>
</dbReference>
<accession>A0ABD7V673</accession>
<feature type="compositionally biased region" description="Low complexity" evidence="5">
    <location>
        <begin position="38"/>
        <end position="57"/>
    </location>
</feature>
<evidence type="ECO:0000256" key="1">
    <source>
        <dbReference type="ARBA" id="ARBA00007074"/>
    </source>
</evidence>
<dbReference type="RefSeq" id="WP_131734899.1">
    <property type="nucleotide sequence ID" value="NZ_CAACYD010000007.1"/>
</dbReference>
<evidence type="ECO:0000256" key="5">
    <source>
        <dbReference type="SAM" id="MobiDB-lite"/>
    </source>
</evidence>
<comment type="caution">
    <text evidence="8">The sequence shown here is derived from an EMBL/GenBank/DDBJ whole genome shotgun (WGS) entry which is preliminary data.</text>
</comment>
<dbReference type="EC" id="3.4.-.-" evidence="8"/>
<evidence type="ECO:0000256" key="2">
    <source>
        <dbReference type="ARBA" id="ARBA00022670"/>
    </source>
</evidence>
<organism evidence="8 9">
    <name type="scientific">Gordonia paraffinivorans</name>
    <dbReference type="NCBI Taxonomy" id="175628"/>
    <lineage>
        <taxon>Bacteria</taxon>
        <taxon>Bacillati</taxon>
        <taxon>Actinomycetota</taxon>
        <taxon>Actinomycetes</taxon>
        <taxon>Mycobacteriales</taxon>
        <taxon>Gordoniaceae</taxon>
        <taxon>Gordonia</taxon>
    </lineage>
</organism>
<comment type="similarity">
    <text evidence="1">Belongs to the peptidase C40 family.</text>
</comment>
<keyword evidence="3 8" id="KW-0378">Hydrolase</keyword>
<dbReference type="GO" id="GO:0006508">
    <property type="term" value="P:proteolysis"/>
    <property type="evidence" value="ECO:0007669"/>
    <property type="project" value="UniProtKB-KW"/>
</dbReference>
<keyword evidence="2" id="KW-0645">Protease</keyword>
<dbReference type="Proteomes" id="UP000360750">
    <property type="component" value="Unassembled WGS sequence"/>
</dbReference>
<gene>
    <name evidence="8" type="ORF">NCTC8139_03259</name>
</gene>
<sequence length="182" mass="18807">MSVLRTRTRRVTCAVALSAALSVGVPFIGTPFTDTGQAAAAGSSSGSSSGSSDTTGSVPIHLPIPTPEGITALGAAMTQIGKPYRWGGTGPHSWDCSGLVQWAFSVAGVKLPRTSQQQAKVGHAIPFYALAPGDIIIFRRDAGHVGIYAGAGRVFNAYGTGVPVGFTKLKDFGYIKTIRRLG</sequence>
<dbReference type="EMBL" id="CAACYD010000007">
    <property type="protein sequence ID" value="VFA89691.1"/>
    <property type="molecule type" value="Genomic_DNA"/>
</dbReference>
<dbReference type="GeneID" id="60751239"/>
<feature type="region of interest" description="Disordered" evidence="5">
    <location>
        <begin position="38"/>
        <end position="61"/>
    </location>
</feature>
<name>A0ABD7V673_9ACTN</name>
<dbReference type="SUPFAM" id="SSF54001">
    <property type="entry name" value="Cysteine proteinases"/>
    <property type="match status" value="1"/>
</dbReference>
<dbReference type="Pfam" id="PF00877">
    <property type="entry name" value="NLPC_P60"/>
    <property type="match status" value="1"/>
</dbReference>
<dbReference type="InterPro" id="IPR000064">
    <property type="entry name" value="NLP_P60_dom"/>
</dbReference>
<proteinExistence type="inferred from homology"/>
<dbReference type="InterPro" id="IPR038765">
    <property type="entry name" value="Papain-like_cys_pep_sf"/>
</dbReference>
<protein>
    <submittedName>
        <fullName evidence="8">Probable endopeptidase cgR_2070</fullName>
        <ecNumber evidence="8">3.4.-.-</ecNumber>
    </submittedName>
</protein>
<reference evidence="8 9" key="1">
    <citation type="submission" date="2019-02" db="EMBL/GenBank/DDBJ databases">
        <authorList>
            <consortium name="Pathogen Informatics"/>
        </authorList>
    </citation>
    <scope>NUCLEOTIDE SEQUENCE [LARGE SCALE GENOMIC DNA]</scope>
    <source>
        <strain evidence="8 9">3012STDY6756503</strain>
    </source>
</reference>
<feature type="chain" id="PRO_5044888133" evidence="6">
    <location>
        <begin position="29"/>
        <end position="182"/>
    </location>
</feature>
<feature type="signal peptide" evidence="6">
    <location>
        <begin position="1"/>
        <end position="28"/>
    </location>
</feature>
<dbReference type="PANTHER" id="PTHR47053:SF1">
    <property type="entry name" value="MUREIN DD-ENDOPEPTIDASE MEPH-RELATED"/>
    <property type="match status" value="1"/>
</dbReference>
<dbReference type="InterPro" id="IPR051202">
    <property type="entry name" value="Peptidase_C40"/>
</dbReference>